<dbReference type="SMART" id="SM00355">
    <property type="entry name" value="ZnF_C2H2"/>
    <property type="match status" value="5"/>
</dbReference>
<keyword evidence="4" id="KW-0862">Zinc</keyword>
<dbReference type="GO" id="GO:0008270">
    <property type="term" value="F:zinc ion binding"/>
    <property type="evidence" value="ECO:0007669"/>
    <property type="project" value="UniProtKB-KW"/>
</dbReference>
<evidence type="ECO:0000256" key="1">
    <source>
        <dbReference type="ARBA" id="ARBA00023125"/>
    </source>
</evidence>
<evidence type="ECO:0000313" key="10">
    <source>
        <dbReference type="Proteomes" id="UP001148614"/>
    </source>
</evidence>
<dbReference type="GO" id="GO:0006357">
    <property type="term" value="P:regulation of transcription by RNA polymerase II"/>
    <property type="evidence" value="ECO:0007669"/>
    <property type="project" value="TreeGrafter"/>
</dbReference>
<dbReference type="PROSITE" id="PS50157">
    <property type="entry name" value="ZINC_FINGER_C2H2_2"/>
    <property type="match status" value="1"/>
</dbReference>
<evidence type="ECO:0000259" key="7">
    <source>
        <dbReference type="PROSITE" id="PS50071"/>
    </source>
</evidence>
<evidence type="ECO:0000313" key="9">
    <source>
        <dbReference type="EMBL" id="KAJ3569865.1"/>
    </source>
</evidence>
<dbReference type="GO" id="GO:0003677">
    <property type="term" value="F:DNA binding"/>
    <property type="evidence" value="ECO:0007669"/>
    <property type="project" value="UniProtKB-UniRule"/>
</dbReference>
<evidence type="ECO:0000259" key="8">
    <source>
        <dbReference type="PROSITE" id="PS50157"/>
    </source>
</evidence>
<keyword evidence="10" id="KW-1185">Reference proteome</keyword>
<evidence type="ECO:0008006" key="11">
    <source>
        <dbReference type="Google" id="ProtNLM"/>
    </source>
</evidence>
<evidence type="ECO:0000256" key="2">
    <source>
        <dbReference type="ARBA" id="ARBA00023155"/>
    </source>
</evidence>
<dbReference type="VEuPathDB" id="FungiDB:F4678DRAFT_307875"/>
<dbReference type="EMBL" id="JANPWZ010000990">
    <property type="protein sequence ID" value="KAJ3569865.1"/>
    <property type="molecule type" value="Genomic_DNA"/>
</dbReference>
<keyword evidence="1 5" id="KW-0238">DNA-binding</keyword>
<evidence type="ECO:0000256" key="4">
    <source>
        <dbReference type="PROSITE-ProRule" id="PRU00042"/>
    </source>
</evidence>
<dbReference type="InterPro" id="IPR051061">
    <property type="entry name" value="Zinc_finger_trans_reg"/>
</dbReference>
<dbReference type="VEuPathDB" id="FungiDB:F4678DRAFT_484194"/>
<keyword evidence="4" id="KW-0863">Zinc-finger</keyword>
<organism evidence="9 10">
    <name type="scientific">Xylaria arbuscula</name>
    <dbReference type="NCBI Taxonomy" id="114810"/>
    <lineage>
        <taxon>Eukaryota</taxon>
        <taxon>Fungi</taxon>
        <taxon>Dikarya</taxon>
        <taxon>Ascomycota</taxon>
        <taxon>Pezizomycotina</taxon>
        <taxon>Sordariomycetes</taxon>
        <taxon>Xylariomycetidae</taxon>
        <taxon>Xylariales</taxon>
        <taxon>Xylariaceae</taxon>
        <taxon>Xylaria</taxon>
    </lineage>
</organism>
<dbReference type="GO" id="GO:0005634">
    <property type="term" value="C:nucleus"/>
    <property type="evidence" value="ECO:0007669"/>
    <property type="project" value="UniProtKB-SubCell"/>
</dbReference>
<dbReference type="Gene3D" id="1.10.10.60">
    <property type="entry name" value="Homeodomain-like"/>
    <property type="match status" value="1"/>
</dbReference>
<gene>
    <name evidence="9" type="ORF">NPX13_g5934</name>
</gene>
<dbReference type="Proteomes" id="UP001148614">
    <property type="component" value="Unassembled WGS sequence"/>
</dbReference>
<evidence type="ECO:0000256" key="6">
    <source>
        <dbReference type="SAM" id="MobiDB-lite"/>
    </source>
</evidence>
<feature type="DNA-binding region" description="Homeobox" evidence="5">
    <location>
        <begin position="129"/>
        <end position="190"/>
    </location>
</feature>
<sequence>MDHQHSYPSVHDEDAVMSDTWWSSAPVMFDDPILPISSMPSNEDLAPGGDLSAQDPSPPTLFWDLGVNNSSYEAAWDFSDAEIDSTLNWVGFETPVFSNNIVPESRPLTSDDLQLPTPKAPKSLANLTAKRSRITINKYQQEILDDWVAKHPEPYPSKEDKIDLAAATGLSVRQVSGWFTRTRQRRLQRVQPDTPTLTTGGVPIALVTSTRSPTGETAEILEDLLGSELLASSAENTYPSSSFHRPRCTSLPPLISAEQLITKSPKRVQSLPHIFTLDVVKYCASSSKSVSQARLSLDVAAPTHESDVFRGHGLDDIGHGLTRPRRRGSIYPLRPISKPTFVEAWIEDVAHQTTFSPDEPPEVANCCSPADDNLHSSAQSHSHNETHQERDRLNYVHDSTIDGKRASSNALQSPSQTAADCGTYVCTYHGCTLRFETAAILQKHKRAEHRTIATLNHLQDPGSFRQVASSPTNHQAWPHKCDSVDLSTGKPCNIVFSRLYDLTRHEDTAHNARKKKMRCHICAEEKLFSRADALARHMRVCHPDALEVSHEEGTKGTKEIKSKGASARFRERKRIREREEAAKKASKQFQESLQQIPEHRFDAMSSTGPKLFQEPQWQHPETRFDAMSSAGSSAGSIASAASYMSFGPRKGRRVAFQKPSYDNYKSLSPPPFVDQDITSQVEKFDYINFISYSPKSTSPPATHPEPHIVMPPPNNLFSHRMQGAKNQQSLLEPHNKRKADAISDDGRNLTVSNTRARQGTSDVELSLSANAYELETSKQFYQCTFCHTSFTRFSTWKRHEESSHTAPFIWICQPNMFRIKTTSSDCPVCTTSASIGHGSPRLPCPHRFQECWEKPESERVFYRRDTFRQHLACHFKGSDRRKQIIRYIDLENCKEESRSEIPATDLVCHFCGFSARTWTDRVEHIRIHFENGETMKSWIPGGPYGQT</sequence>
<dbReference type="PANTHER" id="PTHR46179:SF19">
    <property type="entry name" value="C2H2 FINGER DOMAIN TRANSCRIPTION FACTOR (EUROFUNG)-RELATED"/>
    <property type="match status" value="1"/>
</dbReference>
<dbReference type="PROSITE" id="PS00028">
    <property type="entry name" value="ZINC_FINGER_C2H2_1"/>
    <property type="match status" value="2"/>
</dbReference>
<keyword evidence="3 5" id="KW-0539">Nucleus</keyword>
<evidence type="ECO:0000256" key="5">
    <source>
        <dbReference type="PROSITE-ProRule" id="PRU00108"/>
    </source>
</evidence>
<dbReference type="PROSITE" id="PS50071">
    <property type="entry name" value="HOMEOBOX_2"/>
    <property type="match status" value="1"/>
</dbReference>
<dbReference type="Gene3D" id="3.30.160.60">
    <property type="entry name" value="Classic Zinc Finger"/>
    <property type="match status" value="1"/>
</dbReference>
<accession>A0A9W8NCT4</accession>
<dbReference type="SMART" id="SM00389">
    <property type="entry name" value="HOX"/>
    <property type="match status" value="1"/>
</dbReference>
<evidence type="ECO:0000256" key="3">
    <source>
        <dbReference type="ARBA" id="ARBA00023242"/>
    </source>
</evidence>
<feature type="domain" description="Homeobox" evidence="7">
    <location>
        <begin position="127"/>
        <end position="189"/>
    </location>
</feature>
<comment type="subcellular location">
    <subcellularLocation>
        <location evidence="5">Nucleus</location>
    </subcellularLocation>
</comment>
<dbReference type="PANTHER" id="PTHR46179">
    <property type="entry name" value="ZINC FINGER PROTEIN"/>
    <property type="match status" value="1"/>
</dbReference>
<keyword evidence="2 5" id="KW-0371">Homeobox</keyword>
<dbReference type="CDD" id="cd00086">
    <property type="entry name" value="homeodomain"/>
    <property type="match status" value="1"/>
</dbReference>
<protein>
    <recommendedName>
        <fullName evidence="11">Homeobox domain-containing protein</fullName>
    </recommendedName>
</protein>
<dbReference type="InterPro" id="IPR001356">
    <property type="entry name" value="HD"/>
</dbReference>
<feature type="compositionally biased region" description="Basic and acidic residues" evidence="6">
    <location>
        <begin position="382"/>
        <end position="393"/>
    </location>
</feature>
<dbReference type="InterPro" id="IPR008422">
    <property type="entry name" value="KN_HD"/>
</dbReference>
<feature type="domain" description="C2H2-type" evidence="8">
    <location>
        <begin position="781"/>
        <end position="805"/>
    </location>
</feature>
<feature type="region of interest" description="Disordered" evidence="6">
    <location>
        <begin position="356"/>
        <end position="393"/>
    </location>
</feature>
<dbReference type="InterPro" id="IPR009057">
    <property type="entry name" value="Homeodomain-like_sf"/>
</dbReference>
<name>A0A9W8NCT4_9PEZI</name>
<proteinExistence type="predicted"/>
<comment type="caution">
    <text evidence="9">The sequence shown here is derived from an EMBL/GenBank/DDBJ whole genome shotgun (WGS) entry which is preliminary data.</text>
</comment>
<reference evidence="9" key="1">
    <citation type="submission" date="2022-07" db="EMBL/GenBank/DDBJ databases">
        <title>Genome Sequence of Xylaria arbuscula.</title>
        <authorList>
            <person name="Buettner E."/>
        </authorList>
    </citation>
    <scope>NUCLEOTIDE SEQUENCE</scope>
    <source>
        <strain evidence="9">VT107</strain>
    </source>
</reference>
<dbReference type="InterPro" id="IPR013087">
    <property type="entry name" value="Znf_C2H2_type"/>
</dbReference>
<dbReference type="SUPFAM" id="SSF46689">
    <property type="entry name" value="Homeodomain-like"/>
    <property type="match status" value="1"/>
</dbReference>
<dbReference type="AlphaFoldDB" id="A0A9W8NCT4"/>
<dbReference type="Pfam" id="PF05920">
    <property type="entry name" value="Homeobox_KN"/>
    <property type="match status" value="1"/>
</dbReference>
<keyword evidence="4" id="KW-0479">Metal-binding</keyword>